<protein>
    <recommendedName>
        <fullName evidence="3">DUF4209 domain-containing protein</fullName>
    </recommendedName>
</protein>
<reference evidence="1 2" key="1">
    <citation type="submission" date="2017-02" db="EMBL/GenBank/DDBJ databases">
        <title>The new phylogeny of genus Mycobacterium.</title>
        <authorList>
            <person name="Tortoli E."/>
            <person name="Trovato A."/>
            <person name="Cirillo D.M."/>
        </authorList>
    </citation>
    <scope>NUCLEOTIDE SEQUENCE [LARGE SCALE GENOMIC DNA]</scope>
    <source>
        <strain evidence="1 2">IP1130001</strain>
    </source>
</reference>
<comment type="caution">
    <text evidence="1">The sequence shown here is derived from an EMBL/GenBank/DDBJ whole genome shotgun (WGS) entry which is preliminary data.</text>
</comment>
<proteinExistence type="predicted"/>
<keyword evidence="2" id="KW-1185">Reference proteome</keyword>
<evidence type="ECO:0000313" key="2">
    <source>
        <dbReference type="Proteomes" id="UP000243140"/>
    </source>
</evidence>
<evidence type="ECO:0008006" key="3">
    <source>
        <dbReference type="Google" id="ProtNLM"/>
    </source>
</evidence>
<name>A0ABX3SVF8_MYCMA</name>
<dbReference type="Proteomes" id="UP000243140">
    <property type="component" value="Unassembled WGS sequence"/>
</dbReference>
<gene>
    <name evidence="1" type="ORF">BST29_09020</name>
</gene>
<dbReference type="EMBL" id="MVHV01000007">
    <property type="protein sequence ID" value="ORA83667.1"/>
    <property type="molecule type" value="Genomic_DNA"/>
</dbReference>
<sequence length="544" mass="60286">MYQEVPDDAPRLMAAVCWVVDYATEISDRNAKLVPRHLFGDRTEPPHVRDVDDSIKGAWRELFALAKAPAARSRLAHLLFQLGGSGGRKMAAVAIDAYMQSAAIWQRQSDAIEDLKVASRIARAINDDGRAAASVELLLNHIEKLLEADDPNLTGGVVIRALQHAVAEPGPSARLDAVLARATEVLTFPDDRDEILQLILSRCVDDECRQQLWRRRVDSYIISSDDAESEIIRILLREKAVQIADRSGSQELRERAAAVLQTARDQDLQLIRVESSSEHYDELFEEMRDRFIAGNTWHRALMSFATCGPLNGDTARNRSMVREHHNLAPLTALFPATVFGPGNLPYFRATTPDEKFEYDLTKLEAQIIGGILGPLIAALHEIPRRFGLPTTQQLAEFLNTWPGIHRSALPSIVLALQRFWVGDTPGAIHTLVPKIETLIRELLLRIDYGMYALEQSHRPGQYPALGFLIDALIGRFNISESGVRFLKVVLNEPAGLNIRNQFAHGIVEYGDVGTAALVIHTALFVGTLSPAELAAAEDETAPHP</sequence>
<organism evidence="1 2">
    <name type="scientific">Mycobacterium malmoense</name>
    <dbReference type="NCBI Taxonomy" id="1780"/>
    <lineage>
        <taxon>Bacteria</taxon>
        <taxon>Bacillati</taxon>
        <taxon>Actinomycetota</taxon>
        <taxon>Actinomycetes</taxon>
        <taxon>Mycobacteriales</taxon>
        <taxon>Mycobacteriaceae</taxon>
        <taxon>Mycobacterium</taxon>
    </lineage>
</organism>
<accession>A0ABX3SVF8</accession>
<evidence type="ECO:0000313" key="1">
    <source>
        <dbReference type="EMBL" id="ORA83667.1"/>
    </source>
</evidence>